<evidence type="ECO:0000256" key="1">
    <source>
        <dbReference type="SAM" id="MobiDB-lite"/>
    </source>
</evidence>
<evidence type="ECO:0000313" key="3">
    <source>
        <dbReference type="EMBL" id="KAL0315182.1"/>
    </source>
</evidence>
<dbReference type="InterPro" id="IPR040256">
    <property type="entry name" value="At4g02000-like"/>
</dbReference>
<dbReference type="InterPro" id="IPR025558">
    <property type="entry name" value="DUF4283"/>
</dbReference>
<dbReference type="PANTHER" id="PTHR31286:SF168">
    <property type="entry name" value="DUF4283 DOMAIN-CONTAINING PROTEIN"/>
    <property type="match status" value="1"/>
</dbReference>
<dbReference type="PANTHER" id="PTHR31286">
    <property type="entry name" value="GLYCINE-RICH CELL WALL STRUCTURAL PROTEIN 1.8-LIKE"/>
    <property type="match status" value="1"/>
</dbReference>
<accession>A0AAW2L757</accession>
<sequence>MSVGTVVSLTETGALDSYAVGLAGRPTAGNGLLGTVLSTVVGGRAVTFDLLVAVPVLRLPEVVPEACADWRQSFAGTKRERFHQPADYRKRLEMAGFWSQKTSSNVGRTSAQRNIHQQHKIAKTAVKTDAQTVFFRQTEDFPTLLLIFLAPESDHFQSFPAVSRAATFPSLLCQAAMPKSKSKAAMAELNSGTTSGRRKTGTATRKTQVTALSPTTVDSTVPCKLLPADGPPAKPTAQPSRVPISAKETTVPTDIAKVRPLDFHGFISELEASPFASKTDATAVPTGVSLPAENVAATAAKTSFAGLFSANRKLTTESMLTKFTIEDGPLTLETNDLIDICTKLGFCLVGYIAGKFPGLKALRALSQSWGASFQLHDSGWLIFRFARAEDWQRILARGPYFVYGRPLLPKTMPDCFEFKEDDISLTPIWATQPSLSLECWHPNALEKIDSRLGTLIAMDSLTMKMERVSYARILVEVDASKKLVDHIEFILPNGVIRKQPIVYEYTPKFCSTCNRFGHLKESCQPSAVIATAIVTATATARPNVNGAAV</sequence>
<protein>
    <recommendedName>
        <fullName evidence="2">DUF4283 domain-containing protein</fullName>
    </recommendedName>
</protein>
<reference evidence="3" key="1">
    <citation type="submission" date="2020-06" db="EMBL/GenBank/DDBJ databases">
        <authorList>
            <person name="Li T."/>
            <person name="Hu X."/>
            <person name="Zhang T."/>
            <person name="Song X."/>
            <person name="Zhang H."/>
            <person name="Dai N."/>
            <person name="Sheng W."/>
            <person name="Hou X."/>
            <person name="Wei L."/>
        </authorList>
    </citation>
    <scope>NUCLEOTIDE SEQUENCE</scope>
    <source>
        <strain evidence="3">KEN8</strain>
        <tissue evidence="3">Leaf</tissue>
    </source>
</reference>
<comment type="caution">
    <text evidence="3">The sequence shown here is derived from an EMBL/GenBank/DDBJ whole genome shotgun (WGS) entry which is preliminary data.</text>
</comment>
<dbReference type="EMBL" id="JACGWM010000078">
    <property type="protein sequence ID" value="KAL0315182.1"/>
    <property type="molecule type" value="Genomic_DNA"/>
</dbReference>
<organism evidence="3">
    <name type="scientific">Sesamum calycinum</name>
    <dbReference type="NCBI Taxonomy" id="2727403"/>
    <lineage>
        <taxon>Eukaryota</taxon>
        <taxon>Viridiplantae</taxon>
        <taxon>Streptophyta</taxon>
        <taxon>Embryophyta</taxon>
        <taxon>Tracheophyta</taxon>
        <taxon>Spermatophyta</taxon>
        <taxon>Magnoliopsida</taxon>
        <taxon>eudicotyledons</taxon>
        <taxon>Gunneridae</taxon>
        <taxon>Pentapetalae</taxon>
        <taxon>asterids</taxon>
        <taxon>lamiids</taxon>
        <taxon>Lamiales</taxon>
        <taxon>Pedaliaceae</taxon>
        <taxon>Sesamum</taxon>
    </lineage>
</organism>
<name>A0AAW2L757_9LAMI</name>
<dbReference type="Pfam" id="PF14111">
    <property type="entry name" value="DUF4283"/>
    <property type="match status" value="1"/>
</dbReference>
<gene>
    <name evidence="3" type="ORF">Scaly_2881300</name>
</gene>
<feature type="region of interest" description="Disordered" evidence="1">
    <location>
        <begin position="188"/>
        <end position="208"/>
    </location>
</feature>
<feature type="compositionally biased region" description="Low complexity" evidence="1">
    <location>
        <begin position="188"/>
        <end position="207"/>
    </location>
</feature>
<dbReference type="AlphaFoldDB" id="A0AAW2L757"/>
<reference evidence="3" key="2">
    <citation type="journal article" date="2024" name="Plant">
        <title>Genomic evolution and insights into agronomic trait innovations of Sesamum species.</title>
        <authorList>
            <person name="Miao H."/>
            <person name="Wang L."/>
            <person name="Qu L."/>
            <person name="Liu H."/>
            <person name="Sun Y."/>
            <person name="Le M."/>
            <person name="Wang Q."/>
            <person name="Wei S."/>
            <person name="Zheng Y."/>
            <person name="Lin W."/>
            <person name="Duan Y."/>
            <person name="Cao H."/>
            <person name="Xiong S."/>
            <person name="Wang X."/>
            <person name="Wei L."/>
            <person name="Li C."/>
            <person name="Ma Q."/>
            <person name="Ju M."/>
            <person name="Zhao R."/>
            <person name="Li G."/>
            <person name="Mu C."/>
            <person name="Tian Q."/>
            <person name="Mei H."/>
            <person name="Zhang T."/>
            <person name="Gao T."/>
            <person name="Zhang H."/>
        </authorList>
    </citation>
    <scope>NUCLEOTIDE SEQUENCE</scope>
    <source>
        <strain evidence="3">KEN8</strain>
    </source>
</reference>
<evidence type="ECO:0000259" key="2">
    <source>
        <dbReference type="Pfam" id="PF14111"/>
    </source>
</evidence>
<feature type="domain" description="DUF4283" evidence="2">
    <location>
        <begin position="343"/>
        <end position="419"/>
    </location>
</feature>
<proteinExistence type="predicted"/>